<dbReference type="AlphaFoldDB" id="V4B6E3"/>
<dbReference type="EMBL" id="KB203566">
    <property type="protein sequence ID" value="ESO84089.1"/>
    <property type="molecule type" value="Genomic_DNA"/>
</dbReference>
<feature type="region of interest" description="Disordered" evidence="2">
    <location>
        <begin position="113"/>
        <end position="135"/>
    </location>
</feature>
<dbReference type="PANTHER" id="PTHR44500:SF1">
    <property type="entry name" value="DNAJ HOMOLOG SUBFAMILY C MEMBER 12"/>
    <property type="match status" value="1"/>
</dbReference>
<evidence type="ECO:0000313" key="5">
    <source>
        <dbReference type="Proteomes" id="UP000030746"/>
    </source>
</evidence>
<protein>
    <recommendedName>
        <fullName evidence="3">J domain-containing protein</fullName>
    </recommendedName>
</protein>
<dbReference type="STRING" id="225164.V4B6E3"/>
<dbReference type="CTD" id="20244221"/>
<feature type="compositionally biased region" description="Low complexity" evidence="2">
    <location>
        <begin position="124"/>
        <end position="134"/>
    </location>
</feature>
<dbReference type="Pfam" id="PF00226">
    <property type="entry name" value="DnaJ"/>
    <property type="match status" value="1"/>
</dbReference>
<feature type="domain" description="J" evidence="3">
    <location>
        <begin position="14"/>
        <end position="79"/>
    </location>
</feature>
<dbReference type="SUPFAM" id="SSF46565">
    <property type="entry name" value="Chaperone J-domain"/>
    <property type="match status" value="1"/>
</dbReference>
<dbReference type="KEGG" id="lgi:LOTGIDRAFT_177577"/>
<dbReference type="PROSITE" id="PS50076">
    <property type="entry name" value="DNAJ_2"/>
    <property type="match status" value="1"/>
</dbReference>
<dbReference type="PANTHER" id="PTHR44500">
    <property type="entry name" value="DNAJ HOMOLOG SUBFAMILY C MEMBER 12"/>
    <property type="match status" value="1"/>
</dbReference>
<keyword evidence="1" id="KW-0143">Chaperone</keyword>
<name>V4B6E3_LOTGI</name>
<reference evidence="4 5" key="1">
    <citation type="journal article" date="2013" name="Nature">
        <title>Insights into bilaterian evolution from three spiralian genomes.</title>
        <authorList>
            <person name="Simakov O."/>
            <person name="Marletaz F."/>
            <person name="Cho S.J."/>
            <person name="Edsinger-Gonzales E."/>
            <person name="Havlak P."/>
            <person name="Hellsten U."/>
            <person name="Kuo D.H."/>
            <person name="Larsson T."/>
            <person name="Lv J."/>
            <person name="Arendt D."/>
            <person name="Savage R."/>
            <person name="Osoegawa K."/>
            <person name="de Jong P."/>
            <person name="Grimwood J."/>
            <person name="Chapman J.A."/>
            <person name="Shapiro H."/>
            <person name="Aerts A."/>
            <person name="Otillar R.P."/>
            <person name="Terry A.Y."/>
            <person name="Boore J.L."/>
            <person name="Grigoriev I.V."/>
            <person name="Lindberg D.R."/>
            <person name="Seaver E.C."/>
            <person name="Weisblat D.A."/>
            <person name="Putnam N.H."/>
            <person name="Rokhsar D.S."/>
        </authorList>
    </citation>
    <scope>NUCLEOTIDE SEQUENCE [LARGE SCALE GENOMIC DNA]</scope>
</reference>
<accession>V4B6E3</accession>
<dbReference type="Gene3D" id="1.10.287.110">
    <property type="entry name" value="DnaJ domain"/>
    <property type="match status" value="1"/>
</dbReference>
<keyword evidence="5" id="KW-1185">Reference proteome</keyword>
<evidence type="ECO:0000259" key="3">
    <source>
        <dbReference type="PROSITE" id="PS50076"/>
    </source>
</evidence>
<proteinExistence type="predicted"/>
<dbReference type="InterPro" id="IPR001623">
    <property type="entry name" value="DnaJ_domain"/>
</dbReference>
<sequence length="173" mass="20020">MEDVLNYTKDDSEDFYAILGCDPSATEEQIISEYRARVIECHPDKNPDDPQAAARFQLLQRAKDVLSDPSTRVNYDRWRRSQLAISYQQWCNMAPTHRSTHWACSKPQPMLHDTVTSSENQPHTPTTSSTNTTPKWKQGFLNLSITASVPITNIHWFRDSPSDMIQKFRNYEI</sequence>
<dbReference type="OMA" id="LLCEYKV"/>
<dbReference type="SMART" id="SM00271">
    <property type="entry name" value="DnaJ"/>
    <property type="match status" value="1"/>
</dbReference>
<dbReference type="PRINTS" id="PR00625">
    <property type="entry name" value="JDOMAIN"/>
</dbReference>
<dbReference type="HOGENOM" id="CLU_118857_0_0_1"/>
<dbReference type="Proteomes" id="UP000030746">
    <property type="component" value="Unassembled WGS sequence"/>
</dbReference>
<dbReference type="GeneID" id="20244221"/>
<dbReference type="InterPro" id="IPR029827">
    <property type="entry name" value="JDP1-like"/>
</dbReference>
<evidence type="ECO:0000256" key="1">
    <source>
        <dbReference type="ARBA" id="ARBA00023186"/>
    </source>
</evidence>
<evidence type="ECO:0000256" key="2">
    <source>
        <dbReference type="SAM" id="MobiDB-lite"/>
    </source>
</evidence>
<dbReference type="GO" id="GO:0005737">
    <property type="term" value="C:cytoplasm"/>
    <property type="evidence" value="ECO:0007669"/>
    <property type="project" value="TreeGrafter"/>
</dbReference>
<feature type="compositionally biased region" description="Polar residues" evidence="2">
    <location>
        <begin position="114"/>
        <end position="123"/>
    </location>
</feature>
<organism evidence="4 5">
    <name type="scientific">Lottia gigantea</name>
    <name type="common">Giant owl limpet</name>
    <dbReference type="NCBI Taxonomy" id="225164"/>
    <lineage>
        <taxon>Eukaryota</taxon>
        <taxon>Metazoa</taxon>
        <taxon>Spiralia</taxon>
        <taxon>Lophotrochozoa</taxon>
        <taxon>Mollusca</taxon>
        <taxon>Gastropoda</taxon>
        <taxon>Patellogastropoda</taxon>
        <taxon>Lottioidea</taxon>
        <taxon>Lottiidae</taxon>
        <taxon>Lottia</taxon>
    </lineage>
</organism>
<dbReference type="CDD" id="cd06257">
    <property type="entry name" value="DnaJ"/>
    <property type="match status" value="1"/>
</dbReference>
<gene>
    <name evidence="4" type="ORF">LOTGIDRAFT_177577</name>
</gene>
<dbReference type="OrthoDB" id="436519at2759"/>
<dbReference type="RefSeq" id="XP_009065217.1">
    <property type="nucleotide sequence ID" value="XM_009066969.1"/>
</dbReference>
<dbReference type="InterPro" id="IPR036869">
    <property type="entry name" value="J_dom_sf"/>
</dbReference>
<evidence type="ECO:0000313" key="4">
    <source>
        <dbReference type="EMBL" id="ESO84089.1"/>
    </source>
</evidence>